<gene>
    <name evidence="1" type="ORF">TorRG33x02_024670</name>
</gene>
<comment type="caution">
    <text evidence="1">The sequence shown here is derived from an EMBL/GenBank/DDBJ whole genome shotgun (WGS) entry which is preliminary data.</text>
</comment>
<proteinExistence type="predicted"/>
<accession>A0A2P5FV67</accession>
<organism evidence="1 2">
    <name type="scientific">Trema orientale</name>
    <name type="common">Charcoal tree</name>
    <name type="synonym">Celtis orientalis</name>
    <dbReference type="NCBI Taxonomy" id="63057"/>
    <lineage>
        <taxon>Eukaryota</taxon>
        <taxon>Viridiplantae</taxon>
        <taxon>Streptophyta</taxon>
        <taxon>Embryophyta</taxon>
        <taxon>Tracheophyta</taxon>
        <taxon>Spermatophyta</taxon>
        <taxon>Magnoliopsida</taxon>
        <taxon>eudicotyledons</taxon>
        <taxon>Gunneridae</taxon>
        <taxon>Pentapetalae</taxon>
        <taxon>rosids</taxon>
        <taxon>fabids</taxon>
        <taxon>Rosales</taxon>
        <taxon>Cannabaceae</taxon>
        <taxon>Trema</taxon>
    </lineage>
</organism>
<dbReference type="Proteomes" id="UP000237000">
    <property type="component" value="Unassembled WGS sequence"/>
</dbReference>
<reference evidence="2" key="1">
    <citation type="submission" date="2016-06" db="EMBL/GenBank/DDBJ databases">
        <title>Parallel loss of symbiosis genes in relatives of nitrogen-fixing non-legume Parasponia.</title>
        <authorList>
            <person name="Van Velzen R."/>
            <person name="Holmer R."/>
            <person name="Bu F."/>
            <person name="Rutten L."/>
            <person name="Van Zeijl A."/>
            <person name="Liu W."/>
            <person name="Santuari L."/>
            <person name="Cao Q."/>
            <person name="Sharma T."/>
            <person name="Shen D."/>
            <person name="Roswanjaya Y."/>
            <person name="Wardhani T."/>
            <person name="Kalhor M.S."/>
            <person name="Jansen J."/>
            <person name="Van den Hoogen J."/>
            <person name="Gungor B."/>
            <person name="Hartog M."/>
            <person name="Hontelez J."/>
            <person name="Verver J."/>
            <person name="Yang W.-C."/>
            <person name="Schijlen E."/>
            <person name="Repin R."/>
            <person name="Schilthuizen M."/>
            <person name="Schranz E."/>
            <person name="Heidstra R."/>
            <person name="Miyata K."/>
            <person name="Fedorova E."/>
            <person name="Kohlen W."/>
            <person name="Bisseling T."/>
            <person name="Smit S."/>
            <person name="Geurts R."/>
        </authorList>
    </citation>
    <scope>NUCLEOTIDE SEQUENCE [LARGE SCALE GENOMIC DNA]</scope>
    <source>
        <strain evidence="2">cv. RG33-2</strain>
    </source>
</reference>
<dbReference type="AlphaFoldDB" id="A0A2P5FV67"/>
<dbReference type="EMBL" id="JXTC01000007">
    <property type="protein sequence ID" value="POO01690.1"/>
    <property type="molecule type" value="Genomic_DNA"/>
</dbReference>
<keyword evidence="2" id="KW-1185">Reference proteome</keyword>
<evidence type="ECO:0000313" key="2">
    <source>
        <dbReference type="Proteomes" id="UP000237000"/>
    </source>
</evidence>
<sequence>SLLLNKIKGKEKGGKITSYRDKEQILFYNTLLGHIDFVDKYKTTFKCNKRPLTDRKRCTIPATETFQHWIDDLQLAHSREHLVKLFTGRSDLLPCQQTSSQLLPHKLVQWIRPAILDLIRYRRIPTFDSDP</sequence>
<protein>
    <submittedName>
        <fullName evidence="1">Uncharacterized protein</fullName>
    </submittedName>
</protein>
<name>A0A2P5FV67_TREOI</name>
<evidence type="ECO:0000313" key="1">
    <source>
        <dbReference type="EMBL" id="POO01690.1"/>
    </source>
</evidence>
<feature type="non-terminal residue" evidence="1">
    <location>
        <position position="1"/>
    </location>
</feature>
<dbReference type="InParanoid" id="A0A2P5FV67"/>
<dbReference type="OrthoDB" id="10374312at2759"/>